<dbReference type="GO" id="GO:0010124">
    <property type="term" value="P:phenylacetate catabolic process"/>
    <property type="evidence" value="ECO:0007669"/>
    <property type="project" value="InterPro"/>
</dbReference>
<dbReference type="GO" id="GO:0005829">
    <property type="term" value="C:cytosol"/>
    <property type="evidence" value="ECO:0007669"/>
    <property type="project" value="TreeGrafter"/>
</dbReference>
<dbReference type="STRING" id="649638.Trad_1147"/>
<reference evidence="1 2" key="2">
    <citation type="journal article" date="2011" name="Stand. Genomic Sci.">
        <title>Complete genome sequence of Truepera radiovictrix type strain (RQ-24).</title>
        <authorList>
            <person name="Ivanova N."/>
            <person name="Rohde C."/>
            <person name="Munk C."/>
            <person name="Nolan M."/>
            <person name="Lucas S."/>
            <person name="Del Rio T.G."/>
            <person name="Tice H."/>
            <person name="Deshpande S."/>
            <person name="Cheng J.F."/>
            <person name="Tapia R."/>
            <person name="Han C."/>
            <person name="Goodwin L."/>
            <person name="Pitluck S."/>
            <person name="Liolios K."/>
            <person name="Mavromatis K."/>
            <person name="Mikhailova N."/>
            <person name="Pati A."/>
            <person name="Chen A."/>
            <person name="Palaniappan K."/>
            <person name="Land M."/>
            <person name="Hauser L."/>
            <person name="Chang Y.J."/>
            <person name="Jeffries C.D."/>
            <person name="Brambilla E."/>
            <person name="Rohde M."/>
            <person name="Goker M."/>
            <person name="Tindall B.J."/>
            <person name="Woyke T."/>
            <person name="Bristow J."/>
            <person name="Eisen J.A."/>
            <person name="Markowitz V."/>
            <person name="Hugenholtz P."/>
            <person name="Kyrpides N.C."/>
            <person name="Klenk H.P."/>
            <person name="Lapidus A."/>
        </authorList>
    </citation>
    <scope>NUCLEOTIDE SEQUENCE [LARGE SCALE GENOMIC DNA]</scope>
    <source>
        <strain evidence="2">DSM 17093 / CIP 108686 / LMG 22925 / RQ-24</strain>
    </source>
</reference>
<proteinExistence type="predicted"/>
<name>D7CW09_TRURR</name>
<protein>
    <submittedName>
        <fullName evidence="1">Phenylacetate-CoA oxygenase, PaaI subunit</fullName>
    </submittedName>
</protein>
<reference evidence="2" key="1">
    <citation type="submission" date="2010-05" db="EMBL/GenBank/DDBJ databases">
        <title>The complete genome of Truepera radiovictris DSM 17093.</title>
        <authorList>
            <consortium name="US DOE Joint Genome Institute (JGI-PGF)"/>
            <person name="Lucas S."/>
            <person name="Copeland A."/>
            <person name="Lapidus A."/>
            <person name="Glavina del Rio T."/>
            <person name="Dalin E."/>
            <person name="Tice H."/>
            <person name="Bruce D."/>
            <person name="Goodwin L."/>
            <person name="Pitluck S."/>
            <person name="Kyrpides N."/>
            <person name="Mavromatis K."/>
            <person name="Ovchinnikova G."/>
            <person name="Munk A.C."/>
            <person name="Detter J.C."/>
            <person name="Han C."/>
            <person name="Tapia R."/>
            <person name="Land M."/>
            <person name="Hauser L."/>
            <person name="Markowitz V."/>
            <person name="Cheng J.-F."/>
            <person name="Hugenholtz P."/>
            <person name="Woyke T."/>
            <person name="Wu D."/>
            <person name="Tindall B."/>
            <person name="Pomrenke H.G."/>
            <person name="Brambilla E."/>
            <person name="Klenk H.-P."/>
            <person name="Eisen J.A."/>
        </authorList>
    </citation>
    <scope>NUCLEOTIDE SEQUENCE [LARGE SCALE GENOMIC DNA]</scope>
    <source>
        <strain evidence="2">DSM 17093 / CIP 108686 / LMG 22925 / RQ-24</strain>
    </source>
</reference>
<dbReference type="AlphaFoldDB" id="D7CW09"/>
<dbReference type="PIRSF" id="PIRSF037834">
    <property type="entry name" value="PA_CoA_Oase3"/>
    <property type="match status" value="1"/>
</dbReference>
<dbReference type="SUPFAM" id="SSF47240">
    <property type="entry name" value="Ferritin-like"/>
    <property type="match status" value="1"/>
</dbReference>
<dbReference type="EMBL" id="CP002049">
    <property type="protein sequence ID" value="ADI14272.1"/>
    <property type="molecule type" value="Genomic_DNA"/>
</dbReference>
<dbReference type="InterPro" id="IPR009078">
    <property type="entry name" value="Ferritin-like_SF"/>
</dbReference>
<dbReference type="HOGENOM" id="CLU_070585_0_0_0"/>
<dbReference type="InterPro" id="IPR011882">
    <property type="entry name" value="PaaC"/>
</dbReference>
<dbReference type="eggNOG" id="COG3396">
    <property type="taxonomic scope" value="Bacteria"/>
</dbReference>
<evidence type="ECO:0000313" key="1">
    <source>
        <dbReference type="EMBL" id="ADI14272.1"/>
    </source>
</evidence>
<dbReference type="RefSeq" id="WP_013177643.1">
    <property type="nucleotide sequence ID" value="NC_014221.1"/>
</dbReference>
<gene>
    <name evidence="1" type="ordered locus">Trad_1147</name>
</gene>
<keyword evidence="2" id="KW-1185">Reference proteome</keyword>
<dbReference type="PANTHER" id="PTHR30458">
    <property type="entry name" value="PHENYLACETIC ACID DEGRADATION PROTEIN PAA"/>
    <property type="match status" value="1"/>
</dbReference>
<dbReference type="Proteomes" id="UP000000379">
    <property type="component" value="Chromosome"/>
</dbReference>
<dbReference type="NCBIfam" id="TIGR02158">
    <property type="entry name" value="PA_CoA_Oxy3"/>
    <property type="match status" value="1"/>
</dbReference>
<dbReference type="PANTHER" id="PTHR30458:SF0">
    <property type="entry name" value="1,2-PHENYLACETYL-COA EPOXIDASE, SUBUNIT C"/>
    <property type="match status" value="1"/>
</dbReference>
<dbReference type="KEGG" id="tra:Trad_1147"/>
<dbReference type="InterPro" id="IPR007814">
    <property type="entry name" value="PaaA_PaaC"/>
</dbReference>
<evidence type="ECO:0000313" key="2">
    <source>
        <dbReference type="Proteomes" id="UP000000379"/>
    </source>
</evidence>
<organism evidence="1 2">
    <name type="scientific">Truepera radiovictrix (strain DSM 17093 / CIP 108686 / LMG 22925 / RQ-24)</name>
    <dbReference type="NCBI Taxonomy" id="649638"/>
    <lineage>
        <taxon>Bacteria</taxon>
        <taxon>Thermotogati</taxon>
        <taxon>Deinococcota</taxon>
        <taxon>Deinococci</taxon>
        <taxon>Trueperales</taxon>
        <taxon>Trueperaceae</taxon>
        <taxon>Truepera</taxon>
    </lineage>
</organism>
<dbReference type="InterPro" id="IPR012347">
    <property type="entry name" value="Ferritin-like"/>
</dbReference>
<dbReference type="InterPro" id="IPR052703">
    <property type="entry name" value="Aromatic_CoA_ox/epox"/>
</dbReference>
<dbReference type="Gene3D" id="1.20.1260.10">
    <property type="match status" value="1"/>
</dbReference>
<dbReference type="OrthoDB" id="9789947at2"/>
<dbReference type="Pfam" id="PF05138">
    <property type="entry name" value="PaaA_PaaC"/>
    <property type="match status" value="1"/>
</dbReference>
<sequence>MDDALKTALIAKLTALADDELVLAHRNAEWTGHAPILEEDIALANLAQDELGHATLWYELRAALDGSDPDRVVYFRDASAYRNVPLVELPKGDWALTMLRQFLFDAYEWVLLERLEGSAYAPIAEASAKMRREERFHLQHARAWVERLGLGTEESHRRMQEALGVLWPHTEALFTPLAGDAQLVAAGFAPDVSVLKTPWLALVEPHLKASGLRVPGFQRTPYGRTRHTEHLEALLEELQAVARLEPDTAIW</sequence>
<accession>D7CW09</accession>